<dbReference type="RefSeq" id="WP_132111812.1">
    <property type="nucleotide sequence ID" value="NZ_SMFO01000009.1"/>
</dbReference>
<organism evidence="1 2">
    <name type="scientific">Flavobacterium hiemivividum</name>
    <dbReference type="NCBI Taxonomy" id="2541734"/>
    <lineage>
        <taxon>Bacteria</taxon>
        <taxon>Pseudomonadati</taxon>
        <taxon>Bacteroidota</taxon>
        <taxon>Flavobacteriia</taxon>
        <taxon>Flavobacteriales</taxon>
        <taxon>Flavobacteriaceae</taxon>
        <taxon>Flavobacterium</taxon>
    </lineage>
</organism>
<accession>A0A4R5CWJ4</accession>
<sequence length="101" mass="12205">MRANEKFLVMENTGTAKHNVGNSKWDMYLDDYNNYVKEYNKHYLMAQNGDLRSLSLYPYMKEKWEAVKKRLLKAYNKKMLSERQVRRVVKINMKVVNAFFK</sequence>
<reference evidence="1 2" key="1">
    <citation type="submission" date="2019-03" db="EMBL/GenBank/DDBJ databases">
        <title>Flavobacterium TSA-D2 sp. nov., isolated from arctic soil.</title>
        <authorList>
            <person name="Chaudhary D.K."/>
        </authorList>
    </citation>
    <scope>NUCLEOTIDE SEQUENCE [LARGE SCALE GENOMIC DNA]</scope>
    <source>
        <strain evidence="1 2">TSA-D2</strain>
    </source>
</reference>
<dbReference type="Proteomes" id="UP000294597">
    <property type="component" value="Unassembled WGS sequence"/>
</dbReference>
<dbReference type="AlphaFoldDB" id="A0A4R5CWJ4"/>
<dbReference type="EMBL" id="SMFO01000009">
    <property type="protein sequence ID" value="TDE02914.1"/>
    <property type="molecule type" value="Genomic_DNA"/>
</dbReference>
<comment type="caution">
    <text evidence="1">The sequence shown here is derived from an EMBL/GenBank/DDBJ whole genome shotgun (WGS) entry which is preliminary data.</text>
</comment>
<keyword evidence="2" id="KW-1185">Reference proteome</keyword>
<evidence type="ECO:0000313" key="1">
    <source>
        <dbReference type="EMBL" id="TDE02914.1"/>
    </source>
</evidence>
<gene>
    <name evidence="1" type="ORF">E0F98_12080</name>
</gene>
<evidence type="ECO:0000313" key="2">
    <source>
        <dbReference type="Proteomes" id="UP000294597"/>
    </source>
</evidence>
<protein>
    <submittedName>
        <fullName evidence="1">Uncharacterized protein</fullName>
    </submittedName>
</protein>
<proteinExistence type="predicted"/>
<name>A0A4R5CWJ4_9FLAO</name>